<dbReference type="Gene3D" id="3.90.550.10">
    <property type="entry name" value="Spore Coat Polysaccharide Biosynthesis Protein SpsA, Chain A"/>
    <property type="match status" value="1"/>
</dbReference>
<dbReference type="InterPro" id="IPR001173">
    <property type="entry name" value="Glyco_trans_2-like"/>
</dbReference>
<evidence type="ECO:0000313" key="3">
    <source>
        <dbReference type="Proteomes" id="UP000659172"/>
    </source>
</evidence>
<dbReference type="Proteomes" id="UP000659172">
    <property type="component" value="Unassembled WGS sequence"/>
</dbReference>
<name>A0ABX2QJ48_9HYPH</name>
<reference evidence="2 3" key="1">
    <citation type="submission" date="2020-06" db="EMBL/GenBank/DDBJ databases">
        <title>Rhizobium sp.nov. isolated from the tomato plant.</title>
        <authorList>
            <person name="Thin K.K."/>
            <person name="Zhang X."/>
            <person name="He S."/>
        </authorList>
    </citation>
    <scope>NUCLEOTIDE SEQUENCE [LARGE SCALE GENOMIC DNA]</scope>
    <source>
        <strain evidence="2 3">DBTS2</strain>
    </source>
</reference>
<evidence type="ECO:0000313" key="2">
    <source>
        <dbReference type="EMBL" id="NVP57803.1"/>
    </source>
</evidence>
<dbReference type="PANTHER" id="PTHR48090:SF7">
    <property type="entry name" value="RFBJ PROTEIN"/>
    <property type="match status" value="1"/>
</dbReference>
<organism evidence="2 3">
    <name type="scientific">Mycoplana rhizolycopersici</name>
    <dbReference type="NCBI Taxonomy" id="2746702"/>
    <lineage>
        <taxon>Bacteria</taxon>
        <taxon>Pseudomonadati</taxon>
        <taxon>Pseudomonadota</taxon>
        <taxon>Alphaproteobacteria</taxon>
        <taxon>Hyphomicrobiales</taxon>
        <taxon>Rhizobiaceae</taxon>
        <taxon>Mycoplana</taxon>
    </lineage>
</organism>
<evidence type="ECO:0000259" key="1">
    <source>
        <dbReference type="Pfam" id="PF00535"/>
    </source>
</evidence>
<sequence length="237" mass="25497">MTFTCLVAAWNEAPRIGCVLEAISQVEAIERVIVVDDGSTDGTAKIARKLGADVIRIEQNGGKTAAIVQGLRQVQSGYIVFIDADLTGLTADDIRALIEPVCRGAVDVTMSLRGNSPWLWLAIGLDYLTGERVVPLDLIKPHFEQLEALPNFGLEVFLNRLALDAALKIAVLDWPSVKSPSKAEKRGLMDGVKGDVAMMWDIVKTIGIFECTTQIVGLLLSRRAGSTALRSAGRAPA</sequence>
<dbReference type="PANTHER" id="PTHR48090">
    <property type="entry name" value="UNDECAPRENYL-PHOSPHATE 4-DEOXY-4-FORMAMIDO-L-ARABINOSE TRANSFERASE-RELATED"/>
    <property type="match status" value="1"/>
</dbReference>
<feature type="domain" description="Glycosyltransferase 2-like" evidence="1">
    <location>
        <begin position="6"/>
        <end position="112"/>
    </location>
</feature>
<dbReference type="InterPro" id="IPR050256">
    <property type="entry name" value="Glycosyltransferase_2"/>
</dbReference>
<proteinExistence type="predicted"/>
<gene>
    <name evidence="2" type="ORF">HV823_21360</name>
</gene>
<dbReference type="Pfam" id="PF00535">
    <property type="entry name" value="Glycos_transf_2"/>
    <property type="match status" value="1"/>
</dbReference>
<dbReference type="EMBL" id="JABXYK010000016">
    <property type="protein sequence ID" value="NVP57803.1"/>
    <property type="molecule type" value="Genomic_DNA"/>
</dbReference>
<protein>
    <submittedName>
        <fullName evidence="2">Glycosyltransferase family 2 protein</fullName>
    </submittedName>
</protein>
<dbReference type="InterPro" id="IPR029044">
    <property type="entry name" value="Nucleotide-diphossugar_trans"/>
</dbReference>
<accession>A0ABX2QJ48</accession>
<keyword evidence="3" id="KW-1185">Reference proteome</keyword>
<comment type="caution">
    <text evidence="2">The sequence shown here is derived from an EMBL/GenBank/DDBJ whole genome shotgun (WGS) entry which is preliminary data.</text>
</comment>
<dbReference type="CDD" id="cd04179">
    <property type="entry name" value="DPM_DPG-synthase_like"/>
    <property type="match status" value="1"/>
</dbReference>
<dbReference type="SUPFAM" id="SSF53448">
    <property type="entry name" value="Nucleotide-diphospho-sugar transferases"/>
    <property type="match status" value="1"/>
</dbReference>